<gene>
    <name evidence="2" type="ORF">SAMN02745146_3550</name>
</gene>
<sequence>MLRIISCRQATLFVEQQADGALAPLARNSLWLHLRYCPYCSRYAKQTVLVSELARNAVRAAASAAQPGLSNEAKERLQQLLEEGERR</sequence>
<dbReference type="STRING" id="1121955.SAMN02745146_3550"/>
<feature type="compositionally biased region" description="Basic and acidic residues" evidence="1">
    <location>
        <begin position="72"/>
        <end position="87"/>
    </location>
</feature>
<organism evidence="2 3">
    <name type="scientific">Hymenobacter daecheongensis DSM 21074</name>
    <dbReference type="NCBI Taxonomy" id="1121955"/>
    <lineage>
        <taxon>Bacteria</taxon>
        <taxon>Pseudomonadati</taxon>
        <taxon>Bacteroidota</taxon>
        <taxon>Cytophagia</taxon>
        <taxon>Cytophagales</taxon>
        <taxon>Hymenobacteraceae</taxon>
        <taxon>Hymenobacter</taxon>
    </lineage>
</organism>
<dbReference type="RefSeq" id="WP_073111670.1">
    <property type="nucleotide sequence ID" value="NZ_FQYN01000008.1"/>
</dbReference>
<keyword evidence="3" id="KW-1185">Reference proteome</keyword>
<accession>A0A1M6KSE3</accession>
<evidence type="ECO:0000313" key="3">
    <source>
        <dbReference type="Proteomes" id="UP000184418"/>
    </source>
</evidence>
<dbReference type="EMBL" id="FQYN01000008">
    <property type="protein sequence ID" value="SHJ61905.1"/>
    <property type="molecule type" value="Genomic_DNA"/>
</dbReference>
<evidence type="ECO:0008006" key="4">
    <source>
        <dbReference type="Google" id="ProtNLM"/>
    </source>
</evidence>
<protein>
    <recommendedName>
        <fullName evidence="4">Zinc-finger</fullName>
    </recommendedName>
</protein>
<dbReference type="Proteomes" id="UP000184418">
    <property type="component" value="Unassembled WGS sequence"/>
</dbReference>
<evidence type="ECO:0000313" key="2">
    <source>
        <dbReference type="EMBL" id="SHJ61905.1"/>
    </source>
</evidence>
<dbReference type="OrthoDB" id="887339at2"/>
<proteinExistence type="predicted"/>
<evidence type="ECO:0000256" key="1">
    <source>
        <dbReference type="SAM" id="MobiDB-lite"/>
    </source>
</evidence>
<name>A0A1M6KSE3_9BACT</name>
<reference evidence="2 3" key="1">
    <citation type="submission" date="2016-11" db="EMBL/GenBank/DDBJ databases">
        <authorList>
            <person name="Jaros S."/>
            <person name="Januszkiewicz K."/>
            <person name="Wedrychowicz H."/>
        </authorList>
    </citation>
    <scope>NUCLEOTIDE SEQUENCE [LARGE SCALE GENOMIC DNA]</scope>
    <source>
        <strain evidence="2 3">DSM 21074</strain>
    </source>
</reference>
<dbReference type="AlphaFoldDB" id="A0A1M6KSE3"/>
<feature type="region of interest" description="Disordered" evidence="1">
    <location>
        <begin position="67"/>
        <end position="87"/>
    </location>
</feature>